<proteinExistence type="evidence at transcript level"/>
<dbReference type="EMBL" id="BT126198">
    <property type="protein sequence ID" value="AEA77312.1"/>
    <property type="molecule type" value="mRNA"/>
</dbReference>
<evidence type="ECO:0000256" key="1">
    <source>
        <dbReference type="SAM" id="SignalP"/>
    </source>
</evidence>
<feature type="non-terminal residue" evidence="2">
    <location>
        <position position="1"/>
    </location>
</feature>
<keyword evidence="1" id="KW-0732">Signal</keyword>
<dbReference type="IntAct" id="F2FBB1">
    <property type="interactions" value="14"/>
</dbReference>
<accession>F2FBB1</accession>
<evidence type="ECO:0000313" key="2">
    <source>
        <dbReference type="EMBL" id="AEA77312.1"/>
    </source>
</evidence>
<reference evidence="2" key="1">
    <citation type="submission" date="2011-04" db="EMBL/GenBank/DDBJ databases">
        <authorList>
            <person name="Carlson J."/>
            <person name="Booth B."/>
            <person name="Frise E."/>
            <person name="Sandler J."/>
            <person name="Wan K."/>
            <person name="Yu C."/>
            <person name="Celniker S."/>
        </authorList>
    </citation>
    <scope>NUCLEOTIDE SEQUENCE</scope>
</reference>
<protein>
    <submittedName>
        <fullName evidence="2">MIP30065p</fullName>
    </submittedName>
</protein>
<sequence>FKVSNMKFFAILLLLCTMVAVAIAATTTTTTENIDWGSASTTEIPATTTATPCESADAKKLYFFYK</sequence>
<dbReference type="AlphaFoldDB" id="F2FBB1"/>
<name>F2FBB1_DROME</name>
<feature type="chain" id="PRO_5003278644" evidence="1">
    <location>
        <begin position="25"/>
        <end position="66"/>
    </location>
</feature>
<gene>
    <name evidence="2" type="primary">CG42779-RA</name>
</gene>
<feature type="signal peptide" evidence="1">
    <location>
        <begin position="1"/>
        <end position="24"/>
    </location>
</feature>
<organism evidence="2">
    <name type="scientific">Drosophila melanogaster</name>
    <name type="common">Fruit fly</name>
    <dbReference type="NCBI Taxonomy" id="7227"/>
    <lineage>
        <taxon>Eukaryota</taxon>
        <taxon>Metazoa</taxon>
        <taxon>Ecdysozoa</taxon>
        <taxon>Arthropoda</taxon>
        <taxon>Hexapoda</taxon>
        <taxon>Insecta</taxon>
        <taxon>Pterygota</taxon>
        <taxon>Neoptera</taxon>
        <taxon>Endopterygota</taxon>
        <taxon>Diptera</taxon>
        <taxon>Brachycera</taxon>
        <taxon>Muscomorpha</taxon>
        <taxon>Ephydroidea</taxon>
        <taxon>Drosophilidae</taxon>
        <taxon>Drosophila</taxon>
        <taxon>Sophophora</taxon>
    </lineage>
</organism>
<dbReference type="HOGENOM" id="CLU_2925013_0_0_1"/>